<dbReference type="GO" id="GO:0003824">
    <property type="term" value="F:catalytic activity"/>
    <property type="evidence" value="ECO:0007669"/>
    <property type="project" value="UniProtKB-KW"/>
</dbReference>
<accession>A0A1R1PNC6</accession>
<dbReference type="InterPro" id="IPR041577">
    <property type="entry name" value="RT_RNaseH_2"/>
</dbReference>
<protein>
    <submittedName>
        <fullName evidence="3">Retrovirus-related Pol polyprotein from transposon</fullName>
    </submittedName>
</protein>
<dbReference type="OrthoDB" id="5593162at2759"/>
<dbReference type="FunFam" id="3.10.20.370:FF:000001">
    <property type="entry name" value="Retrovirus-related Pol polyprotein from transposon 17.6-like protein"/>
    <property type="match status" value="1"/>
</dbReference>
<dbReference type="EMBL" id="LSSK01000672">
    <property type="protein sequence ID" value="OMH82402.1"/>
    <property type="molecule type" value="Genomic_DNA"/>
</dbReference>
<dbReference type="AlphaFoldDB" id="A0A1R1PNC6"/>
<gene>
    <name evidence="3" type="ORF">AX774_g4116</name>
</gene>
<feature type="domain" description="Reverse transcriptase/retrotransposon-derived protein RNase H-like" evidence="2">
    <location>
        <begin position="3"/>
        <end position="79"/>
    </location>
</feature>
<evidence type="ECO:0000259" key="2">
    <source>
        <dbReference type="Pfam" id="PF17919"/>
    </source>
</evidence>
<dbReference type="Pfam" id="PF17919">
    <property type="entry name" value="RT_RNaseH_2"/>
    <property type="match status" value="1"/>
</dbReference>
<proteinExistence type="predicted"/>
<evidence type="ECO:0000313" key="4">
    <source>
        <dbReference type="Proteomes" id="UP000188320"/>
    </source>
</evidence>
<dbReference type="InterPro" id="IPR050951">
    <property type="entry name" value="Retrovirus_Pol_polyprotein"/>
</dbReference>
<evidence type="ECO:0000313" key="3">
    <source>
        <dbReference type="EMBL" id="OMH82402.1"/>
    </source>
</evidence>
<dbReference type="CDD" id="cd09274">
    <property type="entry name" value="RNase_HI_RT_Ty3"/>
    <property type="match status" value="1"/>
</dbReference>
<sequence length="134" mass="15354">MCRSVLAHPDWQKSFIVTTDASKHGLGAMLSQIYEAGEKPIEYISRATNVHEHNYSIAHLEGLAVVWAVTKFKYYIWGRVARWAMILRNYDYDIEHIAGNTNPADSFSRMVEKSSENIDTTLEVFSLDVTWLTL</sequence>
<dbReference type="SUPFAM" id="SSF56672">
    <property type="entry name" value="DNA/RNA polymerases"/>
    <property type="match status" value="1"/>
</dbReference>
<reference evidence="4" key="1">
    <citation type="submission" date="2017-01" db="EMBL/GenBank/DDBJ databases">
        <authorList>
            <person name="Wang Y."/>
            <person name="White M."/>
            <person name="Kvist S."/>
            <person name="Moncalvo J.-M."/>
        </authorList>
    </citation>
    <scope>NUCLEOTIDE SEQUENCE [LARGE SCALE GENOMIC DNA]</scope>
    <source>
        <strain evidence="4">COL-18-3</strain>
    </source>
</reference>
<dbReference type="Gene3D" id="3.10.20.370">
    <property type="match status" value="1"/>
</dbReference>
<dbReference type="PANTHER" id="PTHR37984">
    <property type="entry name" value="PROTEIN CBG26694"/>
    <property type="match status" value="1"/>
</dbReference>
<dbReference type="Proteomes" id="UP000188320">
    <property type="component" value="Unassembled WGS sequence"/>
</dbReference>
<comment type="caution">
    <text evidence="3">The sequence shown here is derived from an EMBL/GenBank/DDBJ whole genome shotgun (WGS) entry which is preliminary data.</text>
</comment>
<organism evidence="3 4">
    <name type="scientific">Zancudomyces culisetae</name>
    <name type="common">Gut fungus</name>
    <name type="synonym">Smittium culisetae</name>
    <dbReference type="NCBI Taxonomy" id="1213189"/>
    <lineage>
        <taxon>Eukaryota</taxon>
        <taxon>Fungi</taxon>
        <taxon>Fungi incertae sedis</taxon>
        <taxon>Zoopagomycota</taxon>
        <taxon>Kickxellomycotina</taxon>
        <taxon>Harpellomycetes</taxon>
        <taxon>Harpellales</taxon>
        <taxon>Legeriomycetaceae</taxon>
        <taxon>Zancudomyces</taxon>
    </lineage>
</organism>
<keyword evidence="1" id="KW-0511">Multifunctional enzyme</keyword>
<dbReference type="InterPro" id="IPR043502">
    <property type="entry name" value="DNA/RNA_pol_sf"/>
</dbReference>
<keyword evidence="4" id="KW-1185">Reference proteome</keyword>
<dbReference type="PANTHER" id="PTHR37984:SF5">
    <property type="entry name" value="PROTEIN NYNRIN-LIKE"/>
    <property type="match status" value="1"/>
</dbReference>
<name>A0A1R1PNC6_ZANCU</name>
<evidence type="ECO:0000256" key="1">
    <source>
        <dbReference type="ARBA" id="ARBA00023268"/>
    </source>
</evidence>